<evidence type="ECO:0000313" key="3">
    <source>
        <dbReference type="Proteomes" id="UP000653454"/>
    </source>
</evidence>
<sequence length="97" mass="11103">MPLVLSSPKARLEKISQSPTPQGHLINRKIFNQCNNKKLVKHKSKMSTSFEMQEVSTSDDEKKSVQSLPIANTTYKSYNDLNRVDFVNSSSRRNLNF</sequence>
<feature type="region of interest" description="Disordered" evidence="1">
    <location>
        <begin position="42"/>
        <end position="65"/>
    </location>
</feature>
<organism evidence="2 3">
    <name type="scientific">Plutella xylostella</name>
    <name type="common">Diamondback moth</name>
    <name type="synonym">Plutella maculipennis</name>
    <dbReference type="NCBI Taxonomy" id="51655"/>
    <lineage>
        <taxon>Eukaryota</taxon>
        <taxon>Metazoa</taxon>
        <taxon>Ecdysozoa</taxon>
        <taxon>Arthropoda</taxon>
        <taxon>Hexapoda</taxon>
        <taxon>Insecta</taxon>
        <taxon>Pterygota</taxon>
        <taxon>Neoptera</taxon>
        <taxon>Endopterygota</taxon>
        <taxon>Lepidoptera</taxon>
        <taxon>Glossata</taxon>
        <taxon>Ditrysia</taxon>
        <taxon>Yponomeutoidea</taxon>
        <taxon>Plutellidae</taxon>
        <taxon>Plutella</taxon>
    </lineage>
</organism>
<protein>
    <submittedName>
        <fullName evidence="2">(diamondback moth) hypothetical protein</fullName>
    </submittedName>
</protein>
<reference evidence="2" key="1">
    <citation type="submission" date="2020-11" db="EMBL/GenBank/DDBJ databases">
        <authorList>
            <person name="Whiteford S."/>
        </authorList>
    </citation>
    <scope>NUCLEOTIDE SEQUENCE</scope>
</reference>
<evidence type="ECO:0000256" key="1">
    <source>
        <dbReference type="SAM" id="MobiDB-lite"/>
    </source>
</evidence>
<gene>
    <name evidence="2" type="ORF">PLXY2_LOCUS4198</name>
</gene>
<keyword evidence="3" id="KW-1185">Reference proteome</keyword>
<dbReference type="AlphaFoldDB" id="A0A8S4E3A4"/>
<feature type="compositionally biased region" description="Polar residues" evidence="1">
    <location>
        <begin position="46"/>
        <end position="56"/>
    </location>
</feature>
<name>A0A8S4E3A4_PLUXY</name>
<evidence type="ECO:0000313" key="2">
    <source>
        <dbReference type="EMBL" id="CAG9109284.1"/>
    </source>
</evidence>
<dbReference type="EMBL" id="CAJHNJ030000011">
    <property type="protein sequence ID" value="CAG9109284.1"/>
    <property type="molecule type" value="Genomic_DNA"/>
</dbReference>
<dbReference type="Proteomes" id="UP000653454">
    <property type="component" value="Unassembled WGS sequence"/>
</dbReference>
<accession>A0A8S4E3A4</accession>
<proteinExistence type="predicted"/>
<comment type="caution">
    <text evidence="2">The sequence shown here is derived from an EMBL/GenBank/DDBJ whole genome shotgun (WGS) entry which is preliminary data.</text>
</comment>